<evidence type="ECO:0000313" key="1">
    <source>
        <dbReference type="EMBL" id="CAK9328443.1"/>
    </source>
</evidence>
<dbReference type="Proteomes" id="UP001642487">
    <property type="component" value="Chromosome 8"/>
</dbReference>
<sequence>MLTTTNNVIQKMGAIKKLFYKIIKIRLVVEFLPSSPILTDCWGQFSLWNSLCSSTVAKNRSLVNGVRRASIGYDSCNGV</sequence>
<gene>
    <name evidence="1" type="ORF">CITCOLO1_LOCUS20860</name>
</gene>
<protein>
    <submittedName>
        <fullName evidence="1">Uncharacterized protein</fullName>
    </submittedName>
</protein>
<reference evidence="1 2" key="1">
    <citation type="submission" date="2024-03" db="EMBL/GenBank/DDBJ databases">
        <authorList>
            <person name="Gkanogiannis A."/>
            <person name="Becerra Lopez-Lavalle L."/>
        </authorList>
    </citation>
    <scope>NUCLEOTIDE SEQUENCE [LARGE SCALE GENOMIC DNA]</scope>
</reference>
<evidence type="ECO:0000313" key="2">
    <source>
        <dbReference type="Proteomes" id="UP001642487"/>
    </source>
</evidence>
<name>A0ABP0Z6P7_9ROSI</name>
<keyword evidence="2" id="KW-1185">Reference proteome</keyword>
<organism evidence="1 2">
    <name type="scientific">Citrullus colocynthis</name>
    <name type="common">colocynth</name>
    <dbReference type="NCBI Taxonomy" id="252529"/>
    <lineage>
        <taxon>Eukaryota</taxon>
        <taxon>Viridiplantae</taxon>
        <taxon>Streptophyta</taxon>
        <taxon>Embryophyta</taxon>
        <taxon>Tracheophyta</taxon>
        <taxon>Spermatophyta</taxon>
        <taxon>Magnoliopsida</taxon>
        <taxon>eudicotyledons</taxon>
        <taxon>Gunneridae</taxon>
        <taxon>Pentapetalae</taxon>
        <taxon>rosids</taxon>
        <taxon>fabids</taxon>
        <taxon>Cucurbitales</taxon>
        <taxon>Cucurbitaceae</taxon>
        <taxon>Benincaseae</taxon>
        <taxon>Citrullus</taxon>
    </lineage>
</organism>
<accession>A0ABP0Z6P7</accession>
<dbReference type="EMBL" id="OZ021742">
    <property type="protein sequence ID" value="CAK9328443.1"/>
    <property type="molecule type" value="Genomic_DNA"/>
</dbReference>
<proteinExistence type="predicted"/>